<dbReference type="PANTHER" id="PTHR11496:SF102">
    <property type="entry name" value="ALCOHOL DEHYDROGENASE 4"/>
    <property type="match status" value="1"/>
</dbReference>
<dbReference type="InterPro" id="IPR039697">
    <property type="entry name" value="Alcohol_dehydrogenase_Fe"/>
</dbReference>
<evidence type="ECO:0000259" key="9">
    <source>
        <dbReference type="Pfam" id="PF00465"/>
    </source>
</evidence>
<evidence type="ECO:0000256" key="5">
    <source>
        <dbReference type="ARBA" id="ARBA00049164"/>
    </source>
</evidence>
<evidence type="ECO:0000256" key="2">
    <source>
        <dbReference type="ARBA" id="ARBA00007358"/>
    </source>
</evidence>
<keyword evidence="4" id="KW-0520">NAD</keyword>
<evidence type="ECO:0000256" key="1">
    <source>
        <dbReference type="ARBA" id="ARBA00001962"/>
    </source>
</evidence>
<dbReference type="Gene3D" id="3.40.50.1970">
    <property type="match status" value="1"/>
</dbReference>
<proteinExistence type="inferred from homology"/>
<comment type="caution">
    <text evidence="11">The sequence shown here is derived from an EMBL/GenBank/DDBJ whole genome shotgun (WGS) entry which is preliminary data.</text>
</comment>
<dbReference type="Pfam" id="PF25137">
    <property type="entry name" value="ADH_Fe_C"/>
    <property type="match status" value="1"/>
</dbReference>
<evidence type="ECO:0000313" key="12">
    <source>
        <dbReference type="Proteomes" id="UP000076400"/>
    </source>
</evidence>
<organism evidence="11 12">
    <name type="scientific">Oceanibaculum pacificum</name>
    <dbReference type="NCBI Taxonomy" id="580166"/>
    <lineage>
        <taxon>Bacteria</taxon>
        <taxon>Pseudomonadati</taxon>
        <taxon>Pseudomonadota</taxon>
        <taxon>Alphaproteobacteria</taxon>
        <taxon>Rhodospirillales</taxon>
        <taxon>Oceanibaculaceae</taxon>
        <taxon>Oceanibaculum</taxon>
    </lineage>
</organism>
<comment type="cofactor">
    <cofactor evidence="1">
        <name>Fe cation</name>
        <dbReference type="ChEBI" id="CHEBI:24875"/>
    </cofactor>
</comment>
<dbReference type="STRING" id="580166.AUP43_10815"/>
<evidence type="ECO:0000256" key="6">
    <source>
        <dbReference type="ARBA" id="ARBA00049243"/>
    </source>
</evidence>
<evidence type="ECO:0000256" key="7">
    <source>
        <dbReference type="ARBA" id="ARBA00074848"/>
    </source>
</evidence>
<keyword evidence="12" id="KW-1185">Reference proteome</keyword>
<dbReference type="Proteomes" id="UP000076400">
    <property type="component" value="Unassembled WGS sequence"/>
</dbReference>
<dbReference type="GO" id="GO:0004022">
    <property type="term" value="F:alcohol dehydrogenase (NAD+) activity"/>
    <property type="evidence" value="ECO:0007669"/>
    <property type="project" value="UniProtKB-EC"/>
</dbReference>
<dbReference type="CDD" id="cd14861">
    <property type="entry name" value="Fe-ADH-like"/>
    <property type="match status" value="1"/>
</dbReference>
<dbReference type="InterPro" id="IPR001670">
    <property type="entry name" value="ADH_Fe/GldA"/>
</dbReference>
<dbReference type="PANTHER" id="PTHR11496">
    <property type="entry name" value="ALCOHOL DEHYDROGENASE"/>
    <property type="match status" value="1"/>
</dbReference>
<evidence type="ECO:0000256" key="3">
    <source>
        <dbReference type="ARBA" id="ARBA00023002"/>
    </source>
</evidence>
<name>A0A154VYU7_9PROT</name>
<feature type="domain" description="Alcohol dehydrogenase iron-type/glycerol dehydrogenase GldA" evidence="9">
    <location>
        <begin position="8"/>
        <end position="177"/>
    </location>
</feature>
<reference evidence="11 12" key="1">
    <citation type="submission" date="2015-12" db="EMBL/GenBank/DDBJ databases">
        <title>Genome sequence of Oceanibaculum pacificum MCCC 1A02656.</title>
        <authorList>
            <person name="Lu L."/>
            <person name="Lai Q."/>
            <person name="Shao Z."/>
            <person name="Qian P."/>
        </authorList>
    </citation>
    <scope>NUCLEOTIDE SEQUENCE [LARGE SCALE GENOMIC DNA]</scope>
    <source>
        <strain evidence="11 12">MCCC 1A02656</strain>
    </source>
</reference>
<evidence type="ECO:0000256" key="8">
    <source>
        <dbReference type="ARBA" id="ARBA00076680"/>
    </source>
</evidence>
<dbReference type="InterPro" id="IPR018211">
    <property type="entry name" value="ADH_Fe_CS"/>
</dbReference>
<sequence>MAVISYLTKIQFDFGAIKLLADEMKLLGITRPLIVTDQGLVKSGVLDTIRAHIPNDFDVSIFDGTPENPTEAATRAALAVYKENKCDGIIAVGGGSSMDLAKGVRLLATHDGPLAQYAMVEGGVPRIRPDIAKLIAVATTSGTGSEVGRGAVIVLEDGRKLAIVSPHLIPNVAINDPELTLGLPAFLTAGTGMDAITHCIETFLATAVNPPADGIALEGLRLATRSIETAVKDGSDRQARWEMMMGSMMGAMCFQKGLGAVHALSHPLGALKGVRLHHGTLNAVFLPAVLRFNRPVVGDKYDRVAQAMGLPDGTDIADAIADLNARIGIPASLREMGVGDDALDAIAEAATKDHAHPTNPRKATREDYRKLLDEAMAGN</sequence>
<dbReference type="FunFam" id="1.20.1090.10:FF:000001">
    <property type="entry name" value="Aldehyde-alcohol dehydrogenase"/>
    <property type="match status" value="1"/>
</dbReference>
<keyword evidence="3" id="KW-0560">Oxidoreductase</keyword>
<dbReference type="GO" id="GO:0046872">
    <property type="term" value="F:metal ion binding"/>
    <property type="evidence" value="ECO:0007669"/>
    <property type="project" value="InterPro"/>
</dbReference>
<comment type="catalytic activity">
    <reaction evidence="5">
        <text>a secondary alcohol + NAD(+) = a ketone + NADH + H(+)</text>
        <dbReference type="Rhea" id="RHEA:10740"/>
        <dbReference type="ChEBI" id="CHEBI:15378"/>
        <dbReference type="ChEBI" id="CHEBI:17087"/>
        <dbReference type="ChEBI" id="CHEBI:35681"/>
        <dbReference type="ChEBI" id="CHEBI:57540"/>
        <dbReference type="ChEBI" id="CHEBI:57945"/>
        <dbReference type="EC" id="1.1.1.1"/>
    </reaction>
</comment>
<dbReference type="OrthoDB" id="9815791at2"/>
<dbReference type="RefSeq" id="WP_067557497.1">
    <property type="nucleotide sequence ID" value="NZ_LPXN01000122.1"/>
</dbReference>
<gene>
    <name evidence="11" type="ORF">AUP43_10815</name>
</gene>
<dbReference type="SUPFAM" id="SSF56796">
    <property type="entry name" value="Dehydroquinate synthase-like"/>
    <property type="match status" value="1"/>
</dbReference>
<dbReference type="AlphaFoldDB" id="A0A154VYU7"/>
<dbReference type="InterPro" id="IPR056798">
    <property type="entry name" value="ADH_Fe_C"/>
</dbReference>
<protein>
    <recommendedName>
        <fullName evidence="7">Alcohol dehydrogenase 2</fullName>
    </recommendedName>
    <alternativeName>
        <fullName evidence="8">Alcohol dehydrogenase II</fullName>
    </alternativeName>
</protein>
<evidence type="ECO:0000259" key="10">
    <source>
        <dbReference type="Pfam" id="PF25137"/>
    </source>
</evidence>
<dbReference type="PROSITE" id="PS00913">
    <property type="entry name" value="ADH_IRON_1"/>
    <property type="match status" value="1"/>
</dbReference>
<dbReference type="Pfam" id="PF00465">
    <property type="entry name" value="Fe-ADH"/>
    <property type="match status" value="1"/>
</dbReference>
<comment type="similarity">
    <text evidence="2">Belongs to the iron-containing alcohol dehydrogenase family.</text>
</comment>
<feature type="domain" description="Fe-containing alcohol dehydrogenase-like C-terminal" evidence="10">
    <location>
        <begin position="188"/>
        <end position="376"/>
    </location>
</feature>
<comment type="catalytic activity">
    <reaction evidence="6">
        <text>a primary alcohol + NAD(+) = an aldehyde + NADH + H(+)</text>
        <dbReference type="Rhea" id="RHEA:10736"/>
        <dbReference type="ChEBI" id="CHEBI:15378"/>
        <dbReference type="ChEBI" id="CHEBI:15734"/>
        <dbReference type="ChEBI" id="CHEBI:17478"/>
        <dbReference type="ChEBI" id="CHEBI:57540"/>
        <dbReference type="ChEBI" id="CHEBI:57945"/>
        <dbReference type="EC" id="1.1.1.1"/>
    </reaction>
</comment>
<evidence type="ECO:0000313" key="11">
    <source>
        <dbReference type="EMBL" id="KZD06407.1"/>
    </source>
</evidence>
<evidence type="ECO:0000256" key="4">
    <source>
        <dbReference type="ARBA" id="ARBA00023027"/>
    </source>
</evidence>
<dbReference type="EMBL" id="LPXN01000122">
    <property type="protein sequence ID" value="KZD06407.1"/>
    <property type="molecule type" value="Genomic_DNA"/>
</dbReference>
<dbReference type="FunFam" id="3.40.50.1970:FF:000003">
    <property type="entry name" value="Alcohol dehydrogenase, iron-containing"/>
    <property type="match status" value="1"/>
</dbReference>
<dbReference type="Gene3D" id="1.20.1090.10">
    <property type="entry name" value="Dehydroquinate synthase-like - alpha domain"/>
    <property type="match status" value="1"/>
</dbReference>
<accession>A0A154VYU7</accession>